<evidence type="ECO:0000256" key="2">
    <source>
        <dbReference type="SAM" id="MobiDB-lite"/>
    </source>
</evidence>
<proteinExistence type="predicted"/>
<dbReference type="GO" id="GO:0008270">
    <property type="term" value="F:zinc ion binding"/>
    <property type="evidence" value="ECO:0007669"/>
    <property type="project" value="UniProtKB-KW"/>
</dbReference>
<feature type="region of interest" description="Disordered" evidence="2">
    <location>
        <begin position="124"/>
        <end position="145"/>
    </location>
</feature>
<feature type="region of interest" description="Disordered" evidence="2">
    <location>
        <begin position="1"/>
        <end position="29"/>
    </location>
</feature>
<keyword evidence="1" id="KW-0863">Zinc-finger</keyword>
<evidence type="ECO:0000259" key="3">
    <source>
        <dbReference type="PROSITE" id="PS50157"/>
    </source>
</evidence>
<dbReference type="PROSITE" id="PS00028">
    <property type="entry name" value="ZINC_FINGER_C2H2_1"/>
    <property type="match status" value="1"/>
</dbReference>
<accession>A0A8H8VNA3</accession>
<evidence type="ECO:0000313" key="4">
    <source>
        <dbReference type="EMBL" id="KAF3223741.1"/>
    </source>
</evidence>
<evidence type="ECO:0000256" key="1">
    <source>
        <dbReference type="PROSITE-ProRule" id="PRU00042"/>
    </source>
</evidence>
<sequence length="252" mass="28958">MNLETSLQEIEEQQGNDTELPSYDPFLRNASQSYSHEPSILQQSLLTEAEAAQVPFSSNWSHCGYQSNYTDTASNAQNFPNGEYFGAPLFNPPILYRDYYSADSMSPDPDVGEYQPKLGRSCQGQKFKESGRKYKHDRQRPDLGSDRQRIQCDYPKCELSYADRSSLLKHQKDKHLSTSKYWAACTYPGCQSQHWGGTEQRVWSNLQTHQREACKQGTHEWLFLDMPKELRSKIGSIPRTNNQQVARNIEGQ</sequence>
<dbReference type="OrthoDB" id="10320224at2759"/>
<organism evidence="4 5">
    <name type="scientific">Orbilia oligospora</name>
    <name type="common">Nematode-trapping fungus</name>
    <name type="synonym">Arthrobotrys oligospora</name>
    <dbReference type="NCBI Taxonomy" id="2813651"/>
    <lineage>
        <taxon>Eukaryota</taxon>
        <taxon>Fungi</taxon>
        <taxon>Dikarya</taxon>
        <taxon>Ascomycota</taxon>
        <taxon>Pezizomycotina</taxon>
        <taxon>Orbiliomycetes</taxon>
        <taxon>Orbiliales</taxon>
        <taxon>Orbiliaceae</taxon>
        <taxon>Orbilia</taxon>
    </lineage>
</organism>
<gene>
    <name evidence="4" type="ORF">TWF679_000179</name>
</gene>
<name>A0A8H8VNA3_ORBOL</name>
<protein>
    <recommendedName>
        <fullName evidence="3">C2H2-type domain-containing protein</fullName>
    </recommendedName>
</protein>
<keyword evidence="1" id="KW-0479">Metal-binding</keyword>
<feature type="domain" description="C2H2-type" evidence="3">
    <location>
        <begin position="150"/>
        <end position="180"/>
    </location>
</feature>
<dbReference type="AlphaFoldDB" id="A0A8H8VNA3"/>
<keyword evidence="1" id="KW-0862">Zinc</keyword>
<comment type="caution">
    <text evidence="4">The sequence shown here is derived from an EMBL/GenBank/DDBJ whole genome shotgun (WGS) entry which is preliminary data.</text>
</comment>
<dbReference type="EMBL" id="WIWT01000001">
    <property type="protein sequence ID" value="KAF3223741.1"/>
    <property type="molecule type" value="Genomic_DNA"/>
</dbReference>
<reference evidence="4" key="1">
    <citation type="submission" date="2019-06" db="EMBL/GenBank/DDBJ databases">
        <authorList>
            <person name="Palmer J.M."/>
        </authorList>
    </citation>
    <scope>NUCLEOTIDE SEQUENCE</scope>
    <source>
        <strain evidence="4">TWF679</strain>
    </source>
</reference>
<dbReference type="PROSITE" id="PS50157">
    <property type="entry name" value="ZINC_FINGER_C2H2_2"/>
    <property type="match status" value="1"/>
</dbReference>
<evidence type="ECO:0000313" key="5">
    <source>
        <dbReference type="Proteomes" id="UP000614610"/>
    </source>
</evidence>
<dbReference type="Proteomes" id="UP000614610">
    <property type="component" value="Unassembled WGS sequence"/>
</dbReference>
<dbReference type="InterPro" id="IPR013087">
    <property type="entry name" value="Znf_C2H2_type"/>
</dbReference>